<evidence type="ECO:0000256" key="3">
    <source>
        <dbReference type="ARBA" id="ARBA00022801"/>
    </source>
</evidence>
<dbReference type="InterPro" id="IPR023214">
    <property type="entry name" value="HAD_sf"/>
</dbReference>
<keyword evidence="6" id="KW-1185">Reference proteome</keyword>
<dbReference type="SUPFAM" id="SSF56784">
    <property type="entry name" value="HAD-like"/>
    <property type="match status" value="1"/>
</dbReference>
<organism evidence="5 6">
    <name type="scientific">Lederbergia ruris</name>
    <dbReference type="NCBI Taxonomy" id="217495"/>
    <lineage>
        <taxon>Bacteria</taxon>
        <taxon>Bacillati</taxon>
        <taxon>Bacillota</taxon>
        <taxon>Bacilli</taxon>
        <taxon>Bacillales</taxon>
        <taxon>Bacillaceae</taxon>
        <taxon>Lederbergia</taxon>
    </lineage>
</organism>
<comment type="caution">
    <text evidence="5">The sequence shown here is derived from an EMBL/GenBank/DDBJ whole genome shotgun (WGS) entry which is preliminary data.</text>
</comment>
<dbReference type="Pfam" id="PF13419">
    <property type="entry name" value="HAD_2"/>
    <property type="match status" value="1"/>
</dbReference>
<dbReference type="InterPro" id="IPR036412">
    <property type="entry name" value="HAD-like_sf"/>
</dbReference>
<dbReference type="PRINTS" id="PR00413">
    <property type="entry name" value="HADHALOGNASE"/>
</dbReference>
<proteinExistence type="predicted"/>
<protein>
    <submittedName>
        <fullName evidence="5">Uncharacterized protein</fullName>
    </submittedName>
</protein>
<keyword evidence="4" id="KW-0460">Magnesium</keyword>
<keyword evidence="2" id="KW-0479">Metal-binding</keyword>
<evidence type="ECO:0000313" key="6">
    <source>
        <dbReference type="Proteomes" id="UP000679950"/>
    </source>
</evidence>
<reference evidence="5 6" key="1">
    <citation type="submission" date="2021-03" db="EMBL/GenBank/DDBJ databases">
        <title>Antimicrobial resistance genes in bacteria isolated from Japanese honey, and their potential for conferring macrolide and lincosamide resistance in the American foulbrood pathogen Paenibacillus larvae.</title>
        <authorList>
            <person name="Okamoto M."/>
            <person name="Kumagai M."/>
            <person name="Kanamori H."/>
            <person name="Takamatsu D."/>
        </authorList>
    </citation>
    <scope>NUCLEOTIDE SEQUENCE [LARGE SCALE GENOMIC DNA]</scope>
    <source>
        <strain evidence="5 6">J8TS2</strain>
    </source>
</reference>
<comment type="cofactor">
    <cofactor evidence="1">
        <name>Mg(2+)</name>
        <dbReference type="ChEBI" id="CHEBI:18420"/>
    </cofactor>
</comment>
<dbReference type="InterPro" id="IPR041492">
    <property type="entry name" value="HAD_2"/>
</dbReference>
<dbReference type="NCBIfam" id="TIGR01509">
    <property type="entry name" value="HAD-SF-IA-v3"/>
    <property type="match status" value="1"/>
</dbReference>
<gene>
    <name evidence="5" type="ORF">J8TS2_17810</name>
</gene>
<dbReference type="PANTHER" id="PTHR46470:SF2">
    <property type="entry name" value="GLYCERALDEHYDE 3-PHOSPHATE PHOSPHATASE"/>
    <property type="match status" value="1"/>
</dbReference>
<dbReference type="InterPro" id="IPR051400">
    <property type="entry name" value="HAD-like_hydrolase"/>
</dbReference>
<accession>A0ABQ4KHQ3</accession>
<keyword evidence="3" id="KW-0378">Hydrolase</keyword>
<dbReference type="EMBL" id="BORB01000012">
    <property type="protein sequence ID" value="GIN57462.1"/>
    <property type="molecule type" value="Genomic_DNA"/>
</dbReference>
<evidence type="ECO:0000313" key="5">
    <source>
        <dbReference type="EMBL" id="GIN57462.1"/>
    </source>
</evidence>
<dbReference type="InterPro" id="IPR006439">
    <property type="entry name" value="HAD-SF_hydro_IA"/>
</dbReference>
<dbReference type="NCBIfam" id="TIGR01549">
    <property type="entry name" value="HAD-SF-IA-v1"/>
    <property type="match status" value="1"/>
</dbReference>
<evidence type="ECO:0000256" key="4">
    <source>
        <dbReference type="ARBA" id="ARBA00022842"/>
    </source>
</evidence>
<dbReference type="Proteomes" id="UP000679950">
    <property type="component" value="Unassembled WGS sequence"/>
</dbReference>
<dbReference type="Gene3D" id="3.40.50.1000">
    <property type="entry name" value="HAD superfamily/HAD-like"/>
    <property type="match status" value="1"/>
</dbReference>
<name>A0ABQ4KHQ3_9BACI</name>
<dbReference type="PANTHER" id="PTHR46470">
    <property type="entry name" value="N-ACYLNEURAMINATE-9-PHOSPHATASE"/>
    <property type="match status" value="1"/>
</dbReference>
<evidence type="ECO:0000256" key="1">
    <source>
        <dbReference type="ARBA" id="ARBA00001946"/>
    </source>
</evidence>
<sequence>MDGSFPDHQSVLRDIVKTCGKPINESVIESIHQERIKAKSVPFKNQDSEIMNMLQTLKDQKIKIGLISNCTAEEVEGWKESIFADLFDDVVFSYKIKRAKPHSEIYLTACDHLKVSPKNSIFVGDGGSNELQGAVAVGMKAYQATWFQPSFISEEIFGFPKLQKPMQVVDLVK</sequence>
<evidence type="ECO:0000256" key="2">
    <source>
        <dbReference type="ARBA" id="ARBA00022723"/>
    </source>
</evidence>